<accession>A0AAU7DQ65</accession>
<evidence type="ECO:0000256" key="10">
    <source>
        <dbReference type="NCBIfam" id="TIGR00215"/>
    </source>
</evidence>
<evidence type="ECO:0000313" key="11">
    <source>
        <dbReference type="EMBL" id="XBH19205.1"/>
    </source>
</evidence>
<dbReference type="GO" id="GO:0009245">
    <property type="term" value="P:lipid A biosynthetic process"/>
    <property type="evidence" value="ECO:0007669"/>
    <property type="project" value="UniProtKB-UniRule"/>
</dbReference>
<gene>
    <name evidence="11" type="primary">lpxB</name>
    <name evidence="11" type="ORF">P8935_07780</name>
</gene>
<keyword evidence="6 11" id="KW-0328">Glycosyltransferase</keyword>
<dbReference type="PANTHER" id="PTHR30372">
    <property type="entry name" value="LIPID-A-DISACCHARIDE SYNTHASE"/>
    <property type="match status" value="1"/>
</dbReference>
<keyword evidence="4" id="KW-0444">Lipid biosynthesis</keyword>
<evidence type="ECO:0000256" key="7">
    <source>
        <dbReference type="ARBA" id="ARBA00022679"/>
    </source>
</evidence>
<comment type="catalytic activity">
    <reaction evidence="9">
        <text>a lipid X + a UDP-2-N,3-O-bis[(3R)-3-hydroxyacyl]-alpha-D-glucosamine = a lipid A disaccharide + UDP + H(+)</text>
        <dbReference type="Rhea" id="RHEA:67828"/>
        <dbReference type="ChEBI" id="CHEBI:15378"/>
        <dbReference type="ChEBI" id="CHEBI:58223"/>
        <dbReference type="ChEBI" id="CHEBI:137748"/>
        <dbReference type="ChEBI" id="CHEBI:176338"/>
        <dbReference type="ChEBI" id="CHEBI:176343"/>
        <dbReference type="EC" id="2.4.1.182"/>
    </reaction>
</comment>
<reference evidence="11" key="1">
    <citation type="submission" date="2023-03" db="EMBL/GenBank/DDBJ databases">
        <title>Edaphobacter sp.</title>
        <authorList>
            <person name="Huber K.J."/>
            <person name="Papendorf J."/>
            <person name="Pilke C."/>
            <person name="Bunk B."/>
            <person name="Sproeer C."/>
            <person name="Pester M."/>
        </authorList>
    </citation>
    <scope>NUCLEOTIDE SEQUENCE</scope>
    <source>
        <strain evidence="11">DSM 110680</strain>
    </source>
</reference>
<dbReference type="RefSeq" id="WP_348264420.1">
    <property type="nucleotide sequence ID" value="NZ_CP121196.1"/>
</dbReference>
<dbReference type="InterPro" id="IPR003835">
    <property type="entry name" value="Glyco_trans_19"/>
</dbReference>
<dbReference type="AlphaFoldDB" id="A0AAU7DQ65"/>
<evidence type="ECO:0000256" key="3">
    <source>
        <dbReference type="ARBA" id="ARBA00020902"/>
    </source>
</evidence>
<keyword evidence="7 11" id="KW-0808">Transferase</keyword>
<evidence type="ECO:0000256" key="9">
    <source>
        <dbReference type="ARBA" id="ARBA00048975"/>
    </source>
</evidence>
<evidence type="ECO:0000256" key="8">
    <source>
        <dbReference type="ARBA" id="ARBA00023098"/>
    </source>
</evidence>
<dbReference type="NCBIfam" id="TIGR00215">
    <property type="entry name" value="lpxB"/>
    <property type="match status" value="1"/>
</dbReference>
<dbReference type="Pfam" id="PF02684">
    <property type="entry name" value="LpxB"/>
    <property type="match status" value="1"/>
</dbReference>
<evidence type="ECO:0000256" key="1">
    <source>
        <dbReference type="ARBA" id="ARBA00002056"/>
    </source>
</evidence>
<dbReference type="GO" id="GO:0008915">
    <property type="term" value="F:lipid-A-disaccharide synthase activity"/>
    <property type="evidence" value="ECO:0007669"/>
    <property type="project" value="UniProtKB-UniRule"/>
</dbReference>
<dbReference type="EMBL" id="CP121196">
    <property type="protein sequence ID" value="XBH19205.1"/>
    <property type="molecule type" value="Genomic_DNA"/>
</dbReference>
<proteinExistence type="predicted"/>
<evidence type="ECO:0000256" key="2">
    <source>
        <dbReference type="ARBA" id="ARBA00012687"/>
    </source>
</evidence>
<name>A0AAU7DQ65_9BACT</name>
<dbReference type="SUPFAM" id="SSF53756">
    <property type="entry name" value="UDP-Glycosyltransferase/glycogen phosphorylase"/>
    <property type="match status" value="1"/>
</dbReference>
<comment type="function">
    <text evidence="1">Condensation of UDP-2,3-diacylglucosamine and 2,3-diacylglucosamine-1-phosphate to form lipid A disaccharide, a precursor of lipid A, a phosphorylated glycolipid that anchors the lipopolysaccharide to the outer membrane of the cell.</text>
</comment>
<evidence type="ECO:0000256" key="4">
    <source>
        <dbReference type="ARBA" id="ARBA00022516"/>
    </source>
</evidence>
<evidence type="ECO:0000256" key="5">
    <source>
        <dbReference type="ARBA" id="ARBA00022556"/>
    </source>
</evidence>
<keyword evidence="5" id="KW-0441">Lipid A biosynthesis</keyword>
<evidence type="ECO:0000256" key="6">
    <source>
        <dbReference type="ARBA" id="ARBA00022676"/>
    </source>
</evidence>
<keyword evidence="8" id="KW-0443">Lipid metabolism</keyword>
<dbReference type="GO" id="GO:0005543">
    <property type="term" value="F:phospholipid binding"/>
    <property type="evidence" value="ECO:0007669"/>
    <property type="project" value="TreeGrafter"/>
</dbReference>
<sequence length="413" mass="45684">MSDPTIFISAGEASGEHYGAMLIDELRNQLASHRLSANFVGMGGQRMVEAGLDQVVRSEDMAVMGITEVVRHLPRIYREYRKLKAAIRTHHPDVAILIDFPDIHFKLAQEFHRLGIPVIFFVSPQLWAWKKQRIKLVQKYVNKMLVIFPFEEPFYRENGVTAEFVGHPLADLPPPEISREQFARESGLNPLRSWIGLLPGSRAKEISDNLPQMLAAARILTLRGPRAAGSRKEFEFIIPLAPTLNTSQRKMLAGLVKHHGDGLPVRLVEDARAALLHARASIVASGTATVEAALIGNPFVVVYRVSPLTYEVARHIVKVPFVAMANLIAGKMVVPELIQSAFTAANIVRQIEPLLPDGPLRQSMMKELAHIKGLLTPRSSGFGDELETAISRVAAITIRQIGTTAQVSDFVQS</sequence>
<dbReference type="GO" id="GO:0016020">
    <property type="term" value="C:membrane"/>
    <property type="evidence" value="ECO:0007669"/>
    <property type="project" value="GOC"/>
</dbReference>
<protein>
    <recommendedName>
        <fullName evidence="3 10">Lipid-A-disaccharide synthase</fullName>
        <ecNumber evidence="2 10">2.4.1.182</ecNumber>
    </recommendedName>
</protein>
<dbReference type="EC" id="2.4.1.182" evidence="2 10"/>
<dbReference type="PANTHER" id="PTHR30372:SF4">
    <property type="entry name" value="LIPID-A-DISACCHARIDE SYNTHASE, MITOCHONDRIAL-RELATED"/>
    <property type="match status" value="1"/>
</dbReference>
<organism evidence="11">
    <name type="scientific">Telmatobacter sp. DSM 110680</name>
    <dbReference type="NCBI Taxonomy" id="3036704"/>
    <lineage>
        <taxon>Bacteria</taxon>
        <taxon>Pseudomonadati</taxon>
        <taxon>Acidobacteriota</taxon>
        <taxon>Terriglobia</taxon>
        <taxon>Terriglobales</taxon>
        <taxon>Acidobacteriaceae</taxon>
        <taxon>Telmatobacter</taxon>
    </lineage>
</organism>